<feature type="compositionally biased region" description="Basic and acidic residues" evidence="6">
    <location>
        <begin position="448"/>
        <end position="460"/>
    </location>
</feature>
<dbReference type="SMART" id="SM00248">
    <property type="entry name" value="ANK"/>
    <property type="match status" value="3"/>
</dbReference>
<evidence type="ECO:0000256" key="1">
    <source>
        <dbReference type="ARBA" id="ARBA00022737"/>
    </source>
</evidence>
<dbReference type="Proteomes" id="UP001652640">
    <property type="component" value="Chromosome 3"/>
</dbReference>
<dbReference type="Pfam" id="PF12796">
    <property type="entry name" value="Ank_2"/>
    <property type="match status" value="1"/>
</dbReference>
<feature type="compositionally biased region" description="Pro residues" evidence="6">
    <location>
        <begin position="24"/>
        <end position="41"/>
    </location>
</feature>
<sequence length="1040" mass="111990">MLGAWPPLPRPPGGEKVRSGLGGAPPPEPIPTPWRSPPPVGEGPGGGRQAGRGGGAASGLAGPRGPGGRAPASRAPTSGSSGPSDRVTSRSSAARPPGALDAMKQLCLCATASFALRLSPTDLGSCPPCGPCPIPKPAAARGRRQSQDWGKSDERLLQAVENNDPTRVASLIARKGLVPTKLDPEGKSAFHLAAMRGAASCLEVMLAHGANTMSTDGAGYNALHLAAKYGHPQCLKQLLQASCEVDTVDSSGWTALHHAAAGGCISCSEILCSFKAHLNPRDRLPEAEASSLHSLERQVQELQQLLAEKQEEKESLGREVESLQSRLSLLENERENTSYDVATLQDEEGELSEFPGAEVLLSRQLSPSAQELLASLQEQVAMLTRQNQELMEKVQILEHFEKDEMEADGPAEVIPLELYSALQAEFDQLRRQHAKALQALEQQEAREALAEQEAASREGRGLGTKPSRNGPVEIALNGTAAPETGVNGAETTDEEAAGVETVEALSQSLEVVSTMAEATDTETTETGRVGAQPLETKATGAEVAEMKTPEGGGNPEPKATGAETTSMKTEKKPPGVGAVEEELTGSEAMGVEVMTPRVLTGPILHPGAAEASEKLQTELETRIRSLEEALRQREREAAAELEAAHGKCEAAEAEAGRLRERVREAEGGRASGVRDGDTGQLRAALEQAREDLRDRDCRLRELEAASVRLDEARAGRLLAEEEARGLRAELARREEARLELSRELEALREQLVVATATGEQQRAAAAELGQARDAAEARAAELSAACEEARRGLAELREASEALRQSAVPASEHHRLQEEALELRGRAACLEQEVVATGKEAARLRAELERERVGSMARLEHERIVGALKADVARLQGQLEELGRRHEKTTAEVFQVQREALFMKSERHAAEAQLATAEQQLRGLRTEAERARQAQSRAQEALERAREKDKKITELSKEVFSLKEALKDQLAAPDSLEVEALRGQVKALREQLEEAARDHSAVVALYRSHLLYAIQGQMDEDVQRILSQILQMQRLQAQGR</sequence>
<evidence type="ECO:0000256" key="6">
    <source>
        <dbReference type="SAM" id="MobiDB-lite"/>
    </source>
</evidence>
<accession>A0ABM4HZR4</accession>
<keyword evidence="7" id="KW-1185">Reference proteome</keyword>
<dbReference type="Gene3D" id="1.25.40.20">
    <property type="entry name" value="Ankyrin repeat-containing domain"/>
    <property type="match status" value="1"/>
</dbReference>
<feature type="repeat" description="ANK" evidence="4">
    <location>
        <begin position="251"/>
        <end position="283"/>
    </location>
</feature>
<dbReference type="InterPro" id="IPR002110">
    <property type="entry name" value="Ankyrin_rpt"/>
</dbReference>
<protein>
    <submittedName>
        <fullName evidence="8">Ankyrin repeat domain-containing protein 24 isoform X10</fullName>
    </submittedName>
</protein>
<dbReference type="Pfam" id="PF00023">
    <property type="entry name" value="Ank"/>
    <property type="match status" value="1"/>
</dbReference>
<feature type="compositionally biased region" description="Pro residues" evidence="6">
    <location>
        <begin position="1"/>
        <end position="12"/>
    </location>
</feature>
<feature type="region of interest" description="Disordered" evidence="6">
    <location>
        <begin position="1"/>
        <end position="97"/>
    </location>
</feature>
<evidence type="ECO:0000256" key="4">
    <source>
        <dbReference type="PROSITE-ProRule" id="PRU00023"/>
    </source>
</evidence>
<feature type="coiled-coil region" evidence="5">
    <location>
        <begin position="609"/>
        <end position="998"/>
    </location>
</feature>
<dbReference type="RefSeq" id="XP_070321066.1">
    <property type="nucleotide sequence ID" value="XM_070464965.1"/>
</dbReference>
<dbReference type="PANTHER" id="PTHR24129:SF0">
    <property type="entry name" value="ANKYCORBIN"/>
    <property type="match status" value="1"/>
</dbReference>
<feature type="repeat" description="ANK" evidence="4">
    <location>
        <begin position="218"/>
        <end position="250"/>
    </location>
</feature>
<dbReference type="GeneID" id="110138309"/>
<keyword evidence="1" id="KW-0677">Repeat</keyword>
<dbReference type="PROSITE" id="PS50088">
    <property type="entry name" value="ANK_REPEAT"/>
    <property type="match status" value="3"/>
</dbReference>
<reference evidence="8" key="2">
    <citation type="submission" date="2025-08" db="UniProtKB">
        <authorList>
            <consortium name="RefSeq"/>
        </authorList>
    </citation>
    <scope>IDENTIFICATION</scope>
    <source>
        <tissue evidence="8">Tongue muscle</tissue>
    </source>
</reference>
<dbReference type="PANTHER" id="PTHR24129">
    <property type="entry name" value="ANKYCORBIN"/>
    <property type="match status" value="1"/>
</dbReference>
<gene>
    <name evidence="8" type="primary">ANKRD24</name>
</gene>
<evidence type="ECO:0000256" key="2">
    <source>
        <dbReference type="ARBA" id="ARBA00023043"/>
    </source>
</evidence>
<evidence type="ECO:0000256" key="5">
    <source>
        <dbReference type="SAM" id="Coils"/>
    </source>
</evidence>
<dbReference type="PROSITE" id="PS50297">
    <property type="entry name" value="ANK_REP_REGION"/>
    <property type="match status" value="2"/>
</dbReference>
<dbReference type="InterPro" id="IPR042420">
    <property type="entry name" value="RAI14/UACA"/>
</dbReference>
<keyword evidence="3 5" id="KW-0175">Coiled coil</keyword>
<dbReference type="SUPFAM" id="SSF48403">
    <property type="entry name" value="Ankyrin repeat"/>
    <property type="match status" value="1"/>
</dbReference>
<organism evidence="7 8">
    <name type="scientific">Odocoileus virginianus</name>
    <name type="common">White-tailed deer</name>
    <dbReference type="NCBI Taxonomy" id="9874"/>
    <lineage>
        <taxon>Eukaryota</taxon>
        <taxon>Metazoa</taxon>
        <taxon>Chordata</taxon>
        <taxon>Craniata</taxon>
        <taxon>Vertebrata</taxon>
        <taxon>Euteleostomi</taxon>
        <taxon>Mammalia</taxon>
        <taxon>Eutheria</taxon>
        <taxon>Laurasiatheria</taxon>
        <taxon>Artiodactyla</taxon>
        <taxon>Ruminantia</taxon>
        <taxon>Pecora</taxon>
        <taxon>Cervidae</taxon>
        <taxon>Odocoileinae</taxon>
        <taxon>Odocoileus</taxon>
    </lineage>
</organism>
<feature type="region of interest" description="Disordered" evidence="6">
    <location>
        <begin position="545"/>
        <end position="577"/>
    </location>
</feature>
<name>A0ABM4HZR4_ODOVR</name>
<dbReference type="InterPro" id="IPR036770">
    <property type="entry name" value="Ankyrin_rpt-contain_sf"/>
</dbReference>
<evidence type="ECO:0000256" key="3">
    <source>
        <dbReference type="ARBA" id="ARBA00023054"/>
    </source>
</evidence>
<evidence type="ECO:0000313" key="8">
    <source>
        <dbReference type="RefSeq" id="XP_070321066.1"/>
    </source>
</evidence>
<reference evidence="7" key="1">
    <citation type="journal article" date="2022" name="J. Hered.">
        <title>A De Novo Chromosome-Level Genome Assembly of the White-Tailed Deer, Odocoileus Virginianus.</title>
        <authorList>
            <person name="London E.W."/>
            <person name="Roca A.L."/>
            <person name="Novakofski J.E."/>
            <person name="Mateus-Pinilla N.E."/>
        </authorList>
    </citation>
    <scope>NUCLEOTIDE SEQUENCE [LARGE SCALE GENOMIC DNA]</scope>
</reference>
<feature type="compositionally biased region" description="Gly residues" evidence="6">
    <location>
        <begin position="42"/>
        <end position="68"/>
    </location>
</feature>
<feature type="repeat" description="ANK" evidence="4">
    <location>
        <begin position="185"/>
        <end position="217"/>
    </location>
</feature>
<feature type="region of interest" description="Disordered" evidence="6">
    <location>
        <begin position="448"/>
        <end position="499"/>
    </location>
</feature>
<proteinExistence type="predicted"/>
<evidence type="ECO:0000313" key="7">
    <source>
        <dbReference type="Proteomes" id="UP001652640"/>
    </source>
</evidence>
<feature type="coiled-coil region" evidence="5">
    <location>
        <begin position="292"/>
        <end position="347"/>
    </location>
</feature>
<keyword evidence="2 4" id="KW-0040">ANK repeat</keyword>